<keyword evidence="2" id="KW-1185">Reference proteome</keyword>
<dbReference type="Proteomes" id="UP000694888">
    <property type="component" value="Unplaced"/>
</dbReference>
<dbReference type="RefSeq" id="XP_035827002.1">
    <property type="nucleotide sequence ID" value="XM_035971109.1"/>
</dbReference>
<feature type="compositionally biased region" description="Polar residues" evidence="1">
    <location>
        <begin position="140"/>
        <end position="151"/>
    </location>
</feature>
<feature type="compositionally biased region" description="Low complexity" evidence="1">
    <location>
        <begin position="349"/>
        <end position="359"/>
    </location>
</feature>
<protein>
    <submittedName>
        <fullName evidence="3">Uncharacterized protein LOC118478146</fullName>
    </submittedName>
</protein>
<accession>A0ABM1VX60</accession>
<feature type="region of interest" description="Disordered" evidence="1">
    <location>
        <begin position="140"/>
        <end position="187"/>
    </location>
</feature>
<organism evidence="2 3">
    <name type="scientific">Aplysia californica</name>
    <name type="common">California sea hare</name>
    <dbReference type="NCBI Taxonomy" id="6500"/>
    <lineage>
        <taxon>Eukaryota</taxon>
        <taxon>Metazoa</taxon>
        <taxon>Spiralia</taxon>
        <taxon>Lophotrochozoa</taxon>
        <taxon>Mollusca</taxon>
        <taxon>Gastropoda</taxon>
        <taxon>Heterobranchia</taxon>
        <taxon>Euthyneura</taxon>
        <taxon>Tectipleura</taxon>
        <taxon>Aplysiida</taxon>
        <taxon>Aplysioidea</taxon>
        <taxon>Aplysiidae</taxon>
        <taxon>Aplysia</taxon>
    </lineage>
</organism>
<feature type="region of interest" description="Disordered" evidence="1">
    <location>
        <begin position="327"/>
        <end position="359"/>
    </location>
</feature>
<feature type="region of interest" description="Disordered" evidence="1">
    <location>
        <begin position="39"/>
        <end position="97"/>
    </location>
</feature>
<feature type="compositionally biased region" description="Basic and acidic residues" evidence="1">
    <location>
        <begin position="75"/>
        <end position="86"/>
    </location>
</feature>
<feature type="compositionally biased region" description="Polar residues" evidence="1">
    <location>
        <begin position="44"/>
        <end position="74"/>
    </location>
</feature>
<proteinExistence type="predicted"/>
<feature type="compositionally biased region" description="Polar residues" evidence="1">
    <location>
        <begin position="327"/>
        <end position="338"/>
    </location>
</feature>
<evidence type="ECO:0000313" key="3">
    <source>
        <dbReference type="RefSeq" id="XP_035827002.1"/>
    </source>
</evidence>
<sequence length="421" mass="45178">MSAVRLSLEREPGHASRHPAPVDPLKSLGVSALKTLQPDGNFFSDCTSPRTPLDSESNAIRMRSNSSKIQTDPQKSVDWKQPESGHRVAGSDVGSFPLNMNPTQMAIHTETEKLARICGTFPERSRVSLVNFPYGEVSPNCVSSPRESLTPSRRGRGRKILGARAPPCKDTQVATQTQTQTMNPESQAPDSLLLIKQAVQNFYGGGAAAAAETLPDSSHHDHTPLYVADLKKTLPPVPEVKRSPVSGGPEVKVSPISGVSAVKMSPVSGVSKVKMPPVSGGSDAKISSISDFGASGFSKSLTEPRYNVKTSEEPRDMRNTNKFTQMGASAATGTSTYPKTPDHMTRKMAPSGSGNPSPASNACTCVRSSKLILCQTCGETMHGRVRRVCPVHPSQIFLMDFEFCGKCKCKNLREICSTPRA</sequence>
<dbReference type="GeneID" id="118478146"/>
<feature type="compositionally biased region" description="Low complexity" evidence="1">
    <location>
        <begin position="171"/>
        <end position="181"/>
    </location>
</feature>
<evidence type="ECO:0000313" key="2">
    <source>
        <dbReference type="Proteomes" id="UP000694888"/>
    </source>
</evidence>
<name>A0ABM1VX60_APLCA</name>
<reference evidence="3" key="1">
    <citation type="submission" date="2025-08" db="UniProtKB">
        <authorList>
            <consortium name="RefSeq"/>
        </authorList>
    </citation>
    <scope>IDENTIFICATION</scope>
</reference>
<gene>
    <name evidence="3" type="primary">LOC118478146</name>
</gene>
<evidence type="ECO:0000256" key="1">
    <source>
        <dbReference type="SAM" id="MobiDB-lite"/>
    </source>
</evidence>
<feature type="region of interest" description="Disordered" evidence="1">
    <location>
        <begin position="1"/>
        <end position="24"/>
    </location>
</feature>